<reference evidence="1 2" key="1">
    <citation type="submission" date="2016-11" db="EMBL/GenBank/DDBJ databases">
        <authorList>
            <consortium name="Pathogen Informatics"/>
        </authorList>
    </citation>
    <scope>NUCLEOTIDE SEQUENCE [LARGE SCALE GENOMIC DNA]</scope>
    <source>
        <strain evidence="1 2">911</strain>
    </source>
</reference>
<proteinExistence type="predicted"/>
<gene>
    <name evidence="1" type="ORF">SAMEA2259716_01801</name>
</gene>
<dbReference type="AlphaFoldDB" id="A0A1U2AD16"/>
<organism evidence="1 2">
    <name type="scientific">Mycobacteroides abscessus subsp. massiliense</name>
    <dbReference type="NCBI Taxonomy" id="1962118"/>
    <lineage>
        <taxon>Bacteria</taxon>
        <taxon>Bacillati</taxon>
        <taxon>Actinomycetota</taxon>
        <taxon>Actinomycetes</taxon>
        <taxon>Mycobacteriales</taxon>
        <taxon>Mycobacteriaceae</taxon>
        <taxon>Mycobacteroides</taxon>
        <taxon>Mycobacteroides abscessus</taxon>
    </lineage>
</organism>
<sequence>MAVGVALTAMALSGCQSPSDTPKAESNFGQIPGQFPTPATTTAAGADDAPVGACVKIIGKRSDATMKLTKCESPDATHRIVQRVIEPKECVRDVDRRYYRNTAAGEWTACLDLNWTSSNCLSITDEATRAVACDDTSAPQRYRPTRVVLGARNADMCPVGYQHPARMFTICTELVR</sequence>
<dbReference type="Proteomes" id="UP000190074">
    <property type="component" value="Unassembled WGS sequence"/>
</dbReference>
<evidence type="ECO:0000313" key="1">
    <source>
        <dbReference type="EMBL" id="SKL83779.1"/>
    </source>
</evidence>
<protein>
    <submittedName>
        <fullName evidence="1">Putative liporotein LppU</fullName>
    </submittedName>
</protein>
<evidence type="ECO:0000313" key="2">
    <source>
        <dbReference type="Proteomes" id="UP000190074"/>
    </source>
</evidence>
<name>A0A1U2AD16_9MYCO</name>
<accession>A0A1U2AD16</accession>
<dbReference type="EMBL" id="FVGW01000002">
    <property type="protein sequence ID" value="SKL83779.1"/>
    <property type="molecule type" value="Genomic_DNA"/>
</dbReference>